<dbReference type="GO" id="GO:0097176">
    <property type="term" value="P:epoxide metabolic process"/>
    <property type="evidence" value="ECO:0007669"/>
    <property type="project" value="TreeGrafter"/>
</dbReference>
<dbReference type="RefSeq" id="WP_086674828.1">
    <property type="nucleotide sequence ID" value="NZ_FNUJ01000006.1"/>
</dbReference>
<evidence type="ECO:0000256" key="3">
    <source>
        <dbReference type="ARBA" id="ARBA00022801"/>
    </source>
</evidence>
<dbReference type="AlphaFoldDB" id="A0A1H5R6Z7"/>
<feature type="active site" description="Proton donor" evidence="4">
    <location>
        <position position="299"/>
    </location>
</feature>
<protein>
    <submittedName>
        <fullName evidence="6">Epoxide hydrolase</fullName>
    </submittedName>
</protein>
<name>A0A1H5R6Z7_9PSEU</name>
<sequence>MQPFRVSIPQADLDDLNARLAATRWPAELPGVGWSRGVPLGYLKELAEYWRTEYDWRVAEAKLNSFPNFRTRIDGSDIHFVHVRSPHENAIPLLLTHGWPGGVVEFVDLVEPLTRPAPGEQAFHLVVPSIPGYGFSTLEETGWDVPRIARAWAELMSRLGYDRYIAQGGDAGSVISLELGRTAPDHVLGVHVNMLMTFPSGDPADFADLDEVDQARLGRLGQFDAELSGYMRVMAQRPQTLAYSLTDSPVGQLAWIVEKFREWSDAALVPEDAVCRNHLLTIVSTYWLTASGGSSAQFYYEGAEGVRLAASGVKPPPIEVPVGVAVFPRDLFLPIRRWADRDIPTIKHWTEFDRGGHFAAMEQPDLLAGDIAKFARSL</sequence>
<evidence type="ECO:0000313" key="6">
    <source>
        <dbReference type="EMBL" id="SEF33288.1"/>
    </source>
</evidence>
<dbReference type="Pfam" id="PF06441">
    <property type="entry name" value="EHN"/>
    <property type="match status" value="1"/>
</dbReference>
<dbReference type="InterPro" id="IPR029058">
    <property type="entry name" value="AB_hydrolase_fold"/>
</dbReference>
<dbReference type="STRING" id="218821.SAMN05421837_106716"/>
<keyword evidence="7" id="KW-1185">Reference proteome</keyword>
<dbReference type="PRINTS" id="PR00412">
    <property type="entry name" value="EPOXHYDRLASE"/>
</dbReference>
<evidence type="ECO:0000256" key="2">
    <source>
        <dbReference type="ARBA" id="ARBA00022797"/>
    </source>
</evidence>
<feature type="active site" description="Nucleophile" evidence="4">
    <location>
        <position position="170"/>
    </location>
</feature>
<feature type="domain" description="Epoxide hydrolase N-terminal" evidence="5">
    <location>
        <begin position="1"/>
        <end position="106"/>
    </location>
</feature>
<dbReference type="SUPFAM" id="SSF53474">
    <property type="entry name" value="alpha/beta-Hydrolases"/>
    <property type="match status" value="1"/>
</dbReference>
<comment type="similarity">
    <text evidence="1">Belongs to the peptidase S33 family.</text>
</comment>
<evidence type="ECO:0000256" key="1">
    <source>
        <dbReference type="ARBA" id="ARBA00010088"/>
    </source>
</evidence>
<organism evidence="6 7">
    <name type="scientific">Amycolatopsis pretoriensis</name>
    <dbReference type="NCBI Taxonomy" id="218821"/>
    <lineage>
        <taxon>Bacteria</taxon>
        <taxon>Bacillati</taxon>
        <taxon>Actinomycetota</taxon>
        <taxon>Actinomycetes</taxon>
        <taxon>Pseudonocardiales</taxon>
        <taxon>Pseudonocardiaceae</taxon>
        <taxon>Amycolatopsis</taxon>
    </lineage>
</organism>
<evidence type="ECO:0000256" key="4">
    <source>
        <dbReference type="PIRSR" id="PIRSR001112-1"/>
    </source>
</evidence>
<dbReference type="InterPro" id="IPR016292">
    <property type="entry name" value="Epoxide_hydrolase"/>
</dbReference>
<dbReference type="OrthoDB" id="4654311at2"/>
<feature type="active site" description="Proton acceptor" evidence="4">
    <location>
        <position position="357"/>
    </location>
</feature>
<dbReference type="PIRSF" id="PIRSF001112">
    <property type="entry name" value="Epoxide_hydrolase"/>
    <property type="match status" value="1"/>
</dbReference>
<dbReference type="Proteomes" id="UP000198878">
    <property type="component" value="Unassembled WGS sequence"/>
</dbReference>
<evidence type="ECO:0000259" key="5">
    <source>
        <dbReference type="Pfam" id="PF06441"/>
    </source>
</evidence>
<dbReference type="PANTHER" id="PTHR21661:SF35">
    <property type="entry name" value="EPOXIDE HYDROLASE"/>
    <property type="match status" value="1"/>
</dbReference>
<keyword evidence="2" id="KW-0058">Aromatic hydrocarbons catabolism</keyword>
<accession>A0A1H5R6Z7</accession>
<dbReference type="PANTHER" id="PTHR21661">
    <property type="entry name" value="EPOXIDE HYDROLASE 1-RELATED"/>
    <property type="match status" value="1"/>
</dbReference>
<evidence type="ECO:0000313" key="7">
    <source>
        <dbReference type="Proteomes" id="UP000198878"/>
    </source>
</evidence>
<dbReference type="EMBL" id="FNUJ01000006">
    <property type="protein sequence ID" value="SEF33288.1"/>
    <property type="molecule type" value="Genomic_DNA"/>
</dbReference>
<dbReference type="InterPro" id="IPR000639">
    <property type="entry name" value="Epox_hydrolase-like"/>
</dbReference>
<dbReference type="Gene3D" id="3.40.50.1820">
    <property type="entry name" value="alpha/beta hydrolase"/>
    <property type="match status" value="1"/>
</dbReference>
<keyword evidence="3 6" id="KW-0378">Hydrolase</keyword>
<gene>
    <name evidence="6" type="ORF">SAMN05421837_106716</name>
</gene>
<dbReference type="InterPro" id="IPR010497">
    <property type="entry name" value="Epoxide_hydro_N"/>
</dbReference>
<reference evidence="7" key="1">
    <citation type="submission" date="2016-10" db="EMBL/GenBank/DDBJ databases">
        <authorList>
            <person name="Varghese N."/>
            <person name="Submissions S."/>
        </authorList>
    </citation>
    <scope>NUCLEOTIDE SEQUENCE [LARGE SCALE GENOMIC DNA]</scope>
    <source>
        <strain evidence="7">DSM 44654</strain>
    </source>
</reference>
<proteinExistence type="inferred from homology"/>
<dbReference type="GO" id="GO:0004301">
    <property type="term" value="F:epoxide hydrolase activity"/>
    <property type="evidence" value="ECO:0007669"/>
    <property type="project" value="TreeGrafter"/>
</dbReference>